<sequence length="76" mass="7822">MTPRLVAPLTQPLIVPAPDADEVSQYSVYEVADAGPADIPTVSAAPATATASPFLDLPMIPSVAQCPVNSTWGQVC</sequence>
<name>A0A917XVG0_9ACTN</name>
<reference evidence="1 2" key="1">
    <citation type="journal article" date="2014" name="Int. J. Syst. Evol. Microbiol.">
        <title>Complete genome sequence of Corynebacterium casei LMG S-19264T (=DSM 44701T), isolated from a smear-ripened cheese.</title>
        <authorList>
            <consortium name="US DOE Joint Genome Institute (JGI-PGF)"/>
            <person name="Walter F."/>
            <person name="Albersmeier A."/>
            <person name="Kalinowski J."/>
            <person name="Ruckert C."/>
        </authorList>
    </citation>
    <scope>NUCLEOTIDE SEQUENCE [LARGE SCALE GENOMIC DNA]</scope>
    <source>
        <strain evidence="1 2">CGMCC 4.7111</strain>
    </source>
</reference>
<dbReference type="Proteomes" id="UP000600365">
    <property type="component" value="Unassembled WGS sequence"/>
</dbReference>
<evidence type="ECO:0000313" key="1">
    <source>
        <dbReference type="EMBL" id="GGN54201.1"/>
    </source>
</evidence>
<gene>
    <name evidence="1" type="ORF">GCM10011579_013030</name>
</gene>
<dbReference type="EMBL" id="BMMM01000002">
    <property type="protein sequence ID" value="GGN54201.1"/>
    <property type="molecule type" value="Genomic_DNA"/>
</dbReference>
<organism evidence="1 2">
    <name type="scientific">Streptomyces albiflavescens</name>
    <dbReference type="NCBI Taxonomy" id="1623582"/>
    <lineage>
        <taxon>Bacteria</taxon>
        <taxon>Bacillati</taxon>
        <taxon>Actinomycetota</taxon>
        <taxon>Actinomycetes</taxon>
        <taxon>Kitasatosporales</taxon>
        <taxon>Streptomycetaceae</taxon>
        <taxon>Streptomyces</taxon>
    </lineage>
</organism>
<evidence type="ECO:0000313" key="2">
    <source>
        <dbReference type="Proteomes" id="UP000600365"/>
    </source>
</evidence>
<dbReference type="AlphaFoldDB" id="A0A917XVG0"/>
<protein>
    <submittedName>
        <fullName evidence="1">Uncharacterized protein</fullName>
    </submittedName>
</protein>
<accession>A0A917XVG0</accession>
<keyword evidence="2" id="KW-1185">Reference proteome</keyword>
<comment type="caution">
    <text evidence="1">The sequence shown here is derived from an EMBL/GenBank/DDBJ whole genome shotgun (WGS) entry which is preliminary data.</text>
</comment>
<proteinExistence type="predicted"/>